<feature type="domain" description="ATP-grasp" evidence="2">
    <location>
        <begin position="147"/>
        <end position="350"/>
    </location>
</feature>
<evidence type="ECO:0000256" key="1">
    <source>
        <dbReference type="PROSITE-ProRule" id="PRU00409"/>
    </source>
</evidence>
<dbReference type="Proteomes" id="UP000199202">
    <property type="component" value="Unassembled WGS sequence"/>
</dbReference>
<protein>
    <submittedName>
        <fullName evidence="3">ATP-grasp domain-containing protein</fullName>
    </submittedName>
</protein>
<dbReference type="SUPFAM" id="SSF56059">
    <property type="entry name" value="Glutathione synthetase ATP-binding domain-like"/>
    <property type="match status" value="1"/>
</dbReference>
<organism evidence="3 4">
    <name type="scientific">Nonomuraea jiangxiensis</name>
    <dbReference type="NCBI Taxonomy" id="633440"/>
    <lineage>
        <taxon>Bacteria</taxon>
        <taxon>Bacillati</taxon>
        <taxon>Actinomycetota</taxon>
        <taxon>Actinomycetes</taxon>
        <taxon>Streptosporangiales</taxon>
        <taxon>Streptosporangiaceae</taxon>
        <taxon>Nonomuraea</taxon>
    </lineage>
</organism>
<proteinExistence type="predicted"/>
<dbReference type="GO" id="GO:0005524">
    <property type="term" value="F:ATP binding"/>
    <property type="evidence" value="ECO:0007669"/>
    <property type="project" value="UniProtKB-UniRule"/>
</dbReference>
<keyword evidence="1" id="KW-0547">Nucleotide-binding</keyword>
<keyword evidence="1" id="KW-0067">ATP-binding</keyword>
<sequence length="492" mass="52737">MMSSPDMDAGRLDAAAKELQRLLAGRPLVTAEPFTTSLRTGYTGPAAIEPLRPTLSIGCYPAWTPAMPGASLAAENRTQVRSRAERHGWLARVRHDAERRLVTLDQPPVITAWDTTAHLRQLAGAHSTIAAIDGALGNAIEAKHVFDELLRAAGVPAAVRIPCVHVERLPALAELRSAVGTTTVVVQAGVTSGGRGTVIVSGEEDLPRAAQLLGPYRVAAFVDGWSSNITVLSIPAGDGVRVYVDRPSHRSVGVTELGTGPARCAGDDWSRPWPADAVALIIECAERIADWAWRRYRIAGLFNLDAILTPDQRVYLNEINWRDQGTTEVSAVNQQLRGLPPFIVAHLAVMLGGQVTWLGDPEEFNQDTIAQSGRAGGPYSVKARLTHQAPSRIGPGHPSGVYRLDLSNRLHRVRPGAHPADADTDSDEILLANLPGPDVLCHPGAEIATIEGLTSGGRRPFIGPHSAAAFTLRVHTALHRLFRPCPPAEGER</sequence>
<reference evidence="3 4" key="1">
    <citation type="submission" date="2016-10" db="EMBL/GenBank/DDBJ databases">
        <authorList>
            <person name="de Groot N.N."/>
        </authorList>
    </citation>
    <scope>NUCLEOTIDE SEQUENCE [LARGE SCALE GENOMIC DNA]</scope>
    <source>
        <strain evidence="3 4">CGMCC 4.6533</strain>
    </source>
</reference>
<evidence type="ECO:0000259" key="2">
    <source>
        <dbReference type="PROSITE" id="PS50975"/>
    </source>
</evidence>
<dbReference type="GO" id="GO:0046872">
    <property type="term" value="F:metal ion binding"/>
    <property type="evidence" value="ECO:0007669"/>
    <property type="project" value="InterPro"/>
</dbReference>
<evidence type="ECO:0000313" key="4">
    <source>
        <dbReference type="Proteomes" id="UP000199202"/>
    </source>
</evidence>
<keyword evidence="4" id="KW-1185">Reference proteome</keyword>
<evidence type="ECO:0000313" key="3">
    <source>
        <dbReference type="EMBL" id="SDL81363.1"/>
    </source>
</evidence>
<dbReference type="InterPro" id="IPR011761">
    <property type="entry name" value="ATP-grasp"/>
</dbReference>
<gene>
    <name evidence="3" type="ORF">SAMN05421869_13134</name>
</gene>
<dbReference type="EMBL" id="FNDJ01000031">
    <property type="protein sequence ID" value="SDL81363.1"/>
    <property type="molecule type" value="Genomic_DNA"/>
</dbReference>
<name>A0A1G9N4P7_9ACTN</name>
<accession>A0A1G9N4P7</accession>
<dbReference type="AlphaFoldDB" id="A0A1G9N4P7"/>
<dbReference type="PROSITE" id="PS50975">
    <property type="entry name" value="ATP_GRASP"/>
    <property type="match status" value="1"/>
</dbReference>